<reference evidence="1 2" key="1">
    <citation type="submission" date="2018-09" db="EMBL/GenBank/DDBJ databases">
        <title>Genomic investigation of the strawberry pathogen Phytophthora fragariae indicates pathogenicity is determined by transcriptional variation in three key races.</title>
        <authorList>
            <person name="Adams T.M."/>
            <person name="Armitage A.D."/>
            <person name="Sobczyk M.K."/>
            <person name="Bates H.J."/>
            <person name="Dunwell J.M."/>
            <person name="Nellist C.F."/>
            <person name="Harrison R.J."/>
        </authorList>
    </citation>
    <scope>NUCLEOTIDE SEQUENCE [LARGE SCALE GENOMIC DNA]</scope>
    <source>
        <strain evidence="1 2">NOV-77</strain>
    </source>
</reference>
<comment type="caution">
    <text evidence="1">The sequence shown here is derived from an EMBL/GenBank/DDBJ whole genome shotgun (WGS) entry which is preliminary data.</text>
</comment>
<sequence>MKDGKCSKGFPKPLVEVTRGNQDGYPVYRWRRREPGVLTYKGKTYDNETVNQWVVPYNPYLSQKYNCHINVEVCTAITAIKYMYKYVYKWSDRAVITIEAVRDPTNPPDEPNEILRFLKARYISPVEACMRLSAFEIQDTTHSIVRLTVHLEGGQMIVFEPTDDLAVVAERGRRTTHTSFFELCASEEPEDKIAKTMLYHEIPKKFSWDNKAKKWVRRSKTKRLLGA</sequence>
<proteinExistence type="predicted"/>
<organism evidence="1 2">
    <name type="scientific">Phytophthora fragariae</name>
    <dbReference type="NCBI Taxonomy" id="53985"/>
    <lineage>
        <taxon>Eukaryota</taxon>
        <taxon>Sar</taxon>
        <taxon>Stramenopiles</taxon>
        <taxon>Oomycota</taxon>
        <taxon>Peronosporomycetes</taxon>
        <taxon>Peronosporales</taxon>
        <taxon>Peronosporaceae</taxon>
        <taxon>Phytophthora</taxon>
    </lineage>
</organism>
<evidence type="ECO:0000313" key="2">
    <source>
        <dbReference type="Proteomes" id="UP000486351"/>
    </source>
</evidence>
<gene>
    <name evidence="1" type="ORF">PF008_g30609</name>
</gene>
<accession>A0A6G0Q557</accession>
<evidence type="ECO:0000313" key="1">
    <source>
        <dbReference type="EMBL" id="KAE9270476.1"/>
    </source>
</evidence>
<protein>
    <submittedName>
        <fullName evidence="1">Uncharacterized protein</fullName>
    </submittedName>
</protein>
<dbReference type="PANTHER" id="PTHR10492">
    <property type="match status" value="1"/>
</dbReference>
<dbReference type="EMBL" id="QXFY01005907">
    <property type="protein sequence ID" value="KAE9270476.1"/>
    <property type="molecule type" value="Genomic_DNA"/>
</dbReference>
<dbReference type="Proteomes" id="UP000486351">
    <property type="component" value="Unassembled WGS sequence"/>
</dbReference>
<dbReference type="AlphaFoldDB" id="A0A6G0Q557"/>
<name>A0A6G0Q557_9STRA</name>
<dbReference type="PANTHER" id="PTHR10492:SF57">
    <property type="entry name" value="ATP-DEPENDENT DNA HELICASE"/>
    <property type="match status" value="1"/>
</dbReference>